<accession>A0A1C9CDT3</accession>
<dbReference type="GeneID" id="29073654"/>
<dbReference type="InterPro" id="IPR018258">
    <property type="entry name" value="Ribosomal_bL21_CS"/>
</dbReference>
<name>A0A1C9CDT3_PORSO</name>
<dbReference type="EMBL" id="KX284720">
    <property type="protein sequence ID" value="AOM66517.1"/>
    <property type="molecule type" value="Genomic_DNA"/>
</dbReference>
<dbReference type="GO" id="GO:0009536">
    <property type="term" value="C:plastid"/>
    <property type="evidence" value="ECO:0007669"/>
    <property type="project" value="UniProtKB-SubCell"/>
</dbReference>
<dbReference type="Pfam" id="PF00829">
    <property type="entry name" value="Ribosomal_L21p"/>
    <property type="match status" value="1"/>
</dbReference>
<dbReference type="InterPro" id="IPR028909">
    <property type="entry name" value="bL21-like"/>
</dbReference>
<keyword evidence="4" id="KW-0699">rRNA-binding</keyword>
<comment type="similarity">
    <text evidence="2">Belongs to the bacterial ribosomal protein bL21 family.</text>
</comment>
<evidence type="ECO:0000256" key="1">
    <source>
        <dbReference type="ARBA" id="ARBA00004474"/>
    </source>
</evidence>
<keyword evidence="5" id="KW-0694">RNA-binding</keyword>
<keyword evidence="3 9" id="KW-0934">Plastid</keyword>
<gene>
    <name evidence="9" type="primary">rpl21</name>
    <name evidence="9" type="ORF">Psor_042</name>
</gene>
<dbReference type="HAMAP" id="MF_01363">
    <property type="entry name" value="Ribosomal_bL21"/>
    <property type="match status" value="1"/>
</dbReference>
<keyword evidence="7" id="KW-0687">Ribonucleoprotein</keyword>
<dbReference type="GO" id="GO:0005762">
    <property type="term" value="C:mitochondrial large ribosomal subunit"/>
    <property type="evidence" value="ECO:0007669"/>
    <property type="project" value="TreeGrafter"/>
</dbReference>
<dbReference type="SUPFAM" id="SSF141091">
    <property type="entry name" value="L21p-like"/>
    <property type="match status" value="1"/>
</dbReference>
<evidence type="ECO:0000256" key="4">
    <source>
        <dbReference type="ARBA" id="ARBA00022730"/>
    </source>
</evidence>
<organism evidence="9">
    <name type="scientific">Porphyridium sordidum</name>
    <name type="common">Red alga</name>
    <dbReference type="NCBI Taxonomy" id="28024"/>
    <lineage>
        <taxon>Eukaryota</taxon>
        <taxon>Rhodophyta</taxon>
        <taxon>Bangiophyceae</taxon>
        <taxon>Porphyridiales</taxon>
        <taxon>Porphyridiaceae</taxon>
        <taxon>Porphyridium</taxon>
    </lineage>
</organism>
<reference evidence="9" key="1">
    <citation type="journal article" date="2016" name="BMC Biol.">
        <title>Parallel evolution of highly conserved plastid genome architecture in red seaweeds and seed plants.</title>
        <authorList>
            <person name="Lee J."/>
            <person name="Cho C.H."/>
            <person name="Park S.I."/>
            <person name="Choi J.W."/>
            <person name="Song H.S."/>
            <person name="West J.A."/>
            <person name="Bhattacharya D."/>
            <person name="Yoon H.S."/>
        </authorList>
    </citation>
    <scope>NUCLEOTIDE SEQUENCE</scope>
</reference>
<dbReference type="AlphaFoldDB" id="A0A1C9CDT3"/>
<evidence type="ECO:0000256" key="5">
    <source>
        <dbReference type="ARBA" id="ARBA00022884"/>
    </source>
</evidence>
<geneLocation type="plastid" evidence="9"/>
<dbReference type="PANTHER" id="PTHR21349:SF7">
    <property type="entry name" value="LARGE RIBOSOMAL SUBUNIT PROTEIN BL21C"/>
    <property type="match status" value="1"/>
</dbReference>
<dbReference type="InterPro" id="IPR001787">
    <property type="entry name" value="Ribosomal_bL21"/>
</dbReference>
<dbReference type="PROSITE" id="PS01169">
    <property type="entry name" value="RIBOSOMAL_L21"/>
    <property type="match status" value="1"/>
</dbReference>
<proteinExistence type="inferred from homology"/>
<evidence type="ECO:0000313" key="9">
    <source>
        <dbReference type="EMBL" id="AOM66517.1"/>
    </source>
</evidence>
<dbReference type="GO" id="GO:0019843">
    <property type="term" value="F:rRNA binding"/>
    <property type="evidence" value="ECO:0007669"/>
    <property type="project" value="UniProtKB-KW"/>
</dbReference>
<dbReference type="GO" id="GO:0003735">
    <property type="term" value="F:structural constituent of ribosome"/>
    <property type="evidence" value="ECO:0007669"/>
    <property type="project" value="InterPro"/>
</dbReference>
<comment type="subcellular location">
    <subcellularLocation>
        <location evidence="1">Plastid</location>
    </subcellularLocation>
</comment>
<dbReference type="NCBIfam" id="TIGR00061">
    <property type="entry name" value="L21"/>
    <property type="match status" value="1"/>
</dbReference>
<evidence type="ECO:0000256" key="3">
    <source>
        <dbReference type="ARBA" id="ARBA00022640"/>
    </source>
</evidence>
<evidence type="ECO:0000256" key="2">
    <source>
        <dbReference type="ARBA" id="ARBA00008563"/>
    </source>
</evidence>
<sequence length="111" mass="12861">MSYAIIEASGKQLWVEPGFFYDLNRINANPGDYIFFERVLLVKNNEDVLVGNPCLSEVKVEATVLRHLRAKKILVYKMKPKKGTRLKQGHRQNLTRIMVHSIHINNEIITK</sequence>
<dbReference type="GO" id="GO:0006412">
    <property type="term" value="P:translation"/>
    <property type="evidence" value="ECO:0007669"/>
    <property type="project" value="InterPro"/>
</dbReference>
<keyword evidence="6 9" id="KW-0689">Ribosomal protein</keyword>
<evidence type="ECO:0000256" key="6">
    <source>
        <dbReference type="ARBA" id="ARBA00022980"/>
    </source>
</evidence>
<dbReference type="PANTHER" id="PTHR21349">
    <property type="entry name" value="50S RIBOSOMAL PROTEIN L21"/>
    <property type="match status" value="1"/>
</dbReference>
<evidence type="ECO:0000256" key="7">
    <source>
        <dbReference type="ARBA" id="ARBA00023274"/>
    </source>
</evidence>
<evidence type="ECO:0000256" key="8">
    <source>
        <dbReference type="ARBA" id="ARBA00035397"/>
    </source>
</evidence>
<protein>
    <recommendedName>
        <fullName evidence="8">50S ribosomal protein L21, chloroplastic</fullName>
    </recommendedName>
</protein>
<dbReference type="InterPro" id="IPR036164">
    <property type="entry name" value="bL21-like_sf"/>
</dbReference>
<dbReference type="RefSeq" id="YP_009297174.1">
    <property type="nucleotide sequence ID" value="NC_031175.1"/>
</dbReference>